<keyword evidence="5" id="KW-0119">Carbohydrate metabolism</keyword>
<dbReference type="InterPro" id="IPR013785">
    <property type="entry name" value="Aldolase_TIM"/>
</dbReference>
<dbReference type="NCBIfam" id="TIGR01182">
    <property type="entry name" value="eda"/>
    <property type="match status" value="1"/>
</dbReference>
<dbReference type="EMBL" id="JBHSAY010000020">
    <property type="protein sequence ID" value="MFC4135231.1"/>
    <property type="molecule type" value="Genomic_DNA"/>
</dbReference>
<dbReference type="Pfam" id="PF01081">
    <property type="entry name" value="Aldolase"/>
    <property type="match status" value="1"/>
</dbReference>
<comment type="caution">
    <text evidence="6">The sequence shown here is derived from an EMBL/GenBank/DDBJ whole genome shotgun (WGS) entry which is preliminary data.</text>
</comment>
<name>A0ABV8LXX1_9ACTN</name>
<dbReference type="SUPFAM" id="SSF51569">
    <property type="entry name" value="Aldolase"/>
    <property type="match status" value="1"/>
</dbReference>
<protein>
    <submittedName>
        <fullName evidence="6">Bifunctional 4-hydroxy-2-oxoglutarate aldolase/2-dehydro-3-deoxy-phosphogluconate aldolase</fullName>
    </submittedName>
</protein>
<evidence type="ECO:0000256" key="4">
    <source>
        <dbReference type="ARBA" id="ARBA00023239"/>
    </source>
</evidence>
<sequence length="207" mass="20503">MTANGGLGRVIAIIRLPSAEGAVRVGEILAGAGLSAVEITLTTPGALSAISELRAAVAGSCLVGAGSVRTPEQAMSAREAGAEFLVTPTVRPAVLAATELPVVCGALTPTEIETAADCGAALVKVFPASAFGPGYLRELLAPMPELRLAPTGGVTPESVAEYAAAGAVAVGVGSALVDARLVAAGAWDVLRDRAARFMSAAASAWPT</sequence>
<comment type="subunit">
    <text evidence="3">Homotrimer.</text>
</comment>
<keyword evidence="4" id="KW-0456">Lyase</keyword>
<gene>
    <name evidence="6" type="ORF">ACFOZ4_31855</name>
</gene>
<evidence type="ECO:0000313" key="6">
    <source>
        <dbReference type="EMBL" id="MFC4135231.1"/>
    </source>
</evidence>
<comment type="similarity">
    <text evidence="2">Belongs to the KHG/KDPG aldolase family.</text>
</comment>
<dbReference type="PANTHER" id="PTHR30246">
    <property type="entry name" value="2-KETO-3-DEOXY-6-PHOSPHOGLUCONATE ALDOLASE"/>
    <property type="match status" value="1"/>
</dbReference>
<dbReference type="RefSeq" id="WP_275978403.1">
    <property type="nucleotide sequence ID" value="NZ_JBHSAY010000020.1"/>
</dbReference>
<reference evidence="7" key="1">
    <citation type="journal article" date="2019" name="Int. J. Syst. Evol. Microbiol.">
        <title>The Global Catalogue of Microorganisms (GCM) 10K type strain sequencing project: providing services to taxonomists for standard genome sequencing and annotation.</title>
        <authorList>
            <consortium name="The Broad Institute Genomics Platform"/>
            <consortium name="The Broad Institute Genome Sequencing Center for Infectious Disease"/>
            <person name="Wu L."/>
            <person name="Ma J."/>
        </authorList>
    </citation>
    <scope>NUCLEOTIDE SEQUENCE [LARGE SCALE GENOMIC DNA]</scope>
    <source>
        <strain evidence="7">CGMCC 4.7289</strain>
    </source>
</reference>
<evidence type="ECO:0000313" key="7">
    <source>
        <dbReference type="Proteomes" id="UP001595816"/>
    </source>
</evidence>
<dbReference type="PANTHER" id="PTHR30246:SF1">
    <property type="entry name" value="2-DEHYDRO-3-DEOXY-6-PHOSPHOGALACTONATE ALDOLASE-RELATED"/>
    <property type="match status" value="1"/>
</dbReference>
<organism evidence="6 7">
    <name type="scientific">Hamadaea flava</name>
    <dbReference type="NCBI Taxonomy" id="1742688"/>
    <lineage>
        <taxon>Bacteria</taxon>
        <taxon>Bacillati</taxon>
        <taxon>Actinomycetota</taxon>
        <taxon>Actinomycetes</taxon>
        <taxon>Micromonosporales</taxon>
        <taxon>Micromonosporaceae</taxon>
        <taxon>Hamadaea</taxon>
    </lineage>
</organism>
<accession>A0ABV8LXX1</accession>
<evidence type="ECO:0000256" key="5">
    <source>
        <dbReference type="ARBA" id="ARBA00023277"/>
    </source>
</evidence>
<comment type="pathway">
    <text evidence="1">Carbohydrate acid metabolism.</text>
</comment>
<evidence type="ECO:0000256" key="2">
    <source>
        <dbReference type="ARBA" id="ARBA00006906"/>
    </source>
</evidence>
<dbReference type="Gene3D" id="3.20.20.70">
    <property type="entry name" value="Aldolase class I"/>
    <property type="match status" value="1"/>
</dbReference>
<evidence type="ECO:0000256" key="1">
    <source>
        <dbReference type="ARBA" id="ARBA00004761"/>
    </source>
</evidence>
<dbReference type="CDD" id="cd00452">
    <property type="entry name" value="KDPG_aldolase"/>
    <property type="match status" value="1"/>
</dbReference>
<keyword evidence="7" id="KW-1185">Reference proteome</keyword>
<evidence type="ECO:0000256" key="3">
    <source>
        <dbReference type="ARBA" id="ARBA00011233"/>
    </source>
</evidence>
<proteinExistence type="inferred from homology"/>
<dbReference type="Proteomes" id="UP001595816">
    <property type="component" value="Unassembled WGS sequence"/>
</dbReference>
<dbReference type="InterPro" id="IPR000887">
    <property type="entry name" value="Aldlse_KDPG_KHG"/>
</dbReference>